<name>A0ABQ1FN11_9GAMM</name>
<proteinExistence type="predicted"/>
<sequence>MLIIIDTETLANSANAAILSVGAIAFSHESGIDPIKFYSKIDLREQDGRMIDPNVVTCWMRRAQEDDHAIDVFDGEREPVRVVLEQLSTYIGAHLAVDGEVWGDGLDCMTIRTLYEEFGIATPWRNAQQRCVRTLRSLVMQLDIEINVSHDVSSCQELDDAEWNARFILAAVKSLHRRQIDRRVTI</sequence>
<evidence type="ECO:0000313" key="3">
    <source>
        <dbReference type="Proteomes" id="UP000620046"/>
    </source>
</evidence>
<protein>
    <submittedName>
        <fullName evidence="2">Exodeoxyribonuclease VIII</fullName>
    </submittedName>
</protein>
<feature type="domain" description="3'-5' exoribonuclease Rv2179c-like" evidence="1">
    <location>
        <begin position="3"/>
        <end position="168"/>
    </location>
</feature>
<keyword evidence="3" id="KW-1185">Reference proteome</keyword>
<evidence type="ECO:0000313" key="2">
    <source>
        <dbReference type="EMBL" id="GGA23257.1"/>
    </source>
</evidence>
<organism evidence="2 3">
    <name type="scientific">Dyella nitratireducens</name>
    <dbReference type="NCBI Taxonomy" id="1849580"/>
    <lineage>
        <taxon>Bacteria</taxon>
        <taxon>Pseudomonadati</taxon>
        <taxon>Pseudomonadota</taxon>
        <taxon>Gammaproteobacteria</taxon>
        <taxon>Lysobacterales</taxon>
        <taxon>Rhodanobacteraceae</taxon>
        <taxon>Dyella</taxon>
    </lineage>
</organism>
<dbReference type="Pfam" id="PF16473">
    <property type="entry name" value="Rv2179c-like"/>
    <property type="match status" value="1"/>
</dbReference>
<dbReference type="EMBL" id="BMJA01000001">
    <property type="protein sequence ID" value="GGA23257.1"/>
    <property type="molecule type" value="Genomic_DNA"/>
</dbReference>
<accession>A0ABQ1FN11</accession>
<evidence type="ECO:0000259" key="1">
    <source>
        <dbReference type="Pfam" id="PF16473"/>
    </source>
</evidence>
<dbReference type="RefSeq" id="WP_188793087.1">
    <property type="nucleotide sequence ID" value="NZ_BMJA01000001.1"/>
</dbReference>
<gene>
    <name evidence="2" type="ORF">GCM10010981_09450</name>
</gene>
<reference evidence="3" key="1">
    <citation type="journal article" date="2019" name="Int. J. Syst. Evol. Microbiol.">
        <title>The Global Catalogue of Microorganisms (GCM) 10K type strain sequencing project: providing services to taxonomists for standard genome sequencing and annotation.</title>
        <authorList>
            <consortium name="The Broad Institute Genomics Platform"/>
            <consortium name="The Broad Institute Genome Sequencing Center for Infectious Disease"/>
            <person name="Wu L."/>
            <person name="Ma J."/>
        </authorList>
    </citation>
    <scope>NUCLEOTIDE SEQUENCE [LARGE SCALE GENOMIC DNA]</scope>
    <source>
        <strain evidence="3">CGMCC 1.15439</strain>
    </source>
</reference>
<comment type="caution">
    <text evidence="2">The sequence shown here is derived from an EMBL/GenBank/DDBJ whole genome shotgun (WGS) entry which is preliminary data.</text>
</comment>
<dbReference type="Proteomes" id="UP000620046">
    <property type="component" value="Unassembled WGS sequence"/>
</dbReference>
<dbReference type="InterPro" id="IPR033390">
    <property type="entry name" value="Rv2179c-like"/>
</dbReference>